<dbReference type="Gene3D" id="3.30.420.40">
    <property type="match status" value="2"/>
</dbReference>
<dbReference type="eggNOG" id="COG3426">
    <property type="taxonomic scope" value="Bacteria"/>
</dbReference>
<sequence>MSEVYQIIAVNPGSTSTKVAVFDNDKKRFSVNVSHPVSELKQFQEIVDQLDYRKKTILSALEEHHVDLRKTDAFSGRCTGLLPMTGGVYEVNDLMYRHGSMGIGSKHPGNLGPMIARDFGLQFGSRSFVVNPSSTDEFRLEARLTGLGDIQRTSRGHPLNQKEVAARYAARLGKCYEDINVVVVHMGGGISVTAHEKGKMVDTADSTRGEGRMAPTRTGALPAASLVELCFSGKYTQKELMDKIMKTGGWTDLLGTADALEVEQRIGEGDMYAKLVYETTGYQIAKDIGAYAAVLCGEVDGILLTGGLAHSQYLVEIITQMTKFIAPVCVFPGEFEMEGLAAGALRVLRGIECPKFYTGRPVFQGFHKMGQLA</sequence>
<dbReference type="NCBIfam" id="NF002834">
    <property type="entry name" value="PRK03011.1-5"/>
    <property type="match status" value="1"/>
</dbReference>
<evidence type="ECO:0000256" key="7">
    <source>
        <dbReference type="ARBA" id="ARBA00022840"/>
    </source>
</evidence>
<dbReference type="CDD" id="cd24011">
    <property type="entry name" value="ASKHA_NBD_BK"/>
    <property type="match status" value="1"/>
</dbReference>
<dbReference type="PANTHER" id="PTHR21060">
    <property type="entry name" value="ACETATE KINASE"/>
    <property type="match status" value="1"/>
</dbReference>
<evidence type="ECO:0000256" key="6">
    <source>
        <dbReference type="ARBA" id="ARBA00022777"/>
    </source>
</evidence>
<dbReference type="InterPro" id="IPR043129">
    <property type="entry name" value="ATPase_NBD"/>
</dbReference>
<dbReference type="GO" id="GO:0005737">
    <property type="term" value="C:cytoplasm"/>
    <property type="evidence" value="ECO:0007669"/>
    <property type="project" value="UniProtKB-SubCell"/>
</dbReference>
<dbReference type="PROSITE" id="PS01076">
    <property type="entry name" value="ACETATE_KINASE_2"/>
    <property type="match status" value="1"/>
</dbReference>
<keyword evidence="4 9" id="KW-0808">Transferase</keyword>
<evidence type="ECO:0000256" key="8">
    <source>
        <dbReference type="ARBA" id="ARBA00048596"/>
    </source>
</evidence>
<dbReference type="PROSITE" id="PS01075">
    <property type="entry name" value="ACETATE_KINASE_1"/>
    <property type="match status" value="1"/>
</dbReference>
<dbReference type="PRINTS" id="PR00471">
    <property type="entry name" value="ACETATEKNASE"/>
</dbReference>
<comment type="catalytic activity">
    <reaction evidence="8 9">
        <text>butanoate + ATP = butanoyl phosphate + ADP</text>
        <dbReference type="Rhea" id="RHEA:13585"/>
        <dbReference type="ChEBI" id="CHEBI:17968"/>
        <dbReference type="ChEBI" id="CHEBI:30616"/>
        <dbReference type="ChEBI" id="CHEBI:58079"/>
        <dbReference type="ChEBI" id="CHEBI:456216"/>
        <dbReference type="EC" id="2.7.2.7"/>
    </reaction>
</comment>
<dbReference type="GO" id="GO:0005524">
    <property type="term" value="F:ATP binding"/>
    <property type="evidence" value="ECO:0007669"/>
    <property type="project" value="UniProtKB-KW"/>
</dbReference>
<dbReference type="InterPro" id="IPR000890">
    <property type="entry name" value="Aliphatic_acid_kin_short-chain"/>
</dbReference>
<dbReference type="InterPro" id="IPR011245">
    <property type="entry name" value="Butyrate_kin"/>
</dbReference>
<protein>
    <recommendedName>
        <fullName evidence="9">Probable butyrate kinase</fullName>
        <shortName evidence="9">BK</shortName>
        <ecNumber evidence="9">2.7.2.7</ecNumber>
    </recommendedName>
    <alternativeName>
        <fullName evidence="9">Branched-chain carboxylic acid kinase</fullName>
    </alternativeName>
</protein>
<gene>
    <name evidence="9" type="primary">buk</name>
    <name evidence="11" type="ORF">CLOBOL_00956</name>
</gene>
<evidence type="ECO:0000256" key="3">
    <source>
        <dbReference type="ARBA" id="ARBA00022490"/>
    </source>
</evidence>
<evidence type="ECO:0000256" key="5">
    <source>
        <dbReference type="ARBA" id="ARBA00022741"/>
    </source>
</evidence>
<comment type="caution">
    <text evidence="11">The sequence shown here is derived from an EMBL/GenBank/DDBJ whole genome shotgun (WGS) entry which is preliminary data.</text>
</comment>
<dbReference type="EMBL" id="ABCC02000011">
    <property type="protein sequence ID" value="EDP18594.1"/>
    <property type="molecule type" value="Genomic_DNA"/>
</dbReference>
<evidence type="ECO:0000256" key="9">
    <source>
        <dbReference type="HAMAP-Rule" id="MF_00542"/>
    </source>
</evidence>
<keyword evidence="7 9" id="KW-0067">ATP-binding</keyword>
<dbReference type="GO" id="GO:0006083">
    <property type="term" value="P:acetate metabolic process"/>
    <property type="evidence" value="ECO:0007669"/>
    <property type="project" value="TreeGrafter"/>
</dbReference>
<dbReference type="GO" id="GO:0008776">
    <property type="term" value="F:acetate kinase activity"/>
    <property type="evidence" value="ECO:0007669"/>
    <property type="project" value="TreeGrafter"/>
</dbReference>
<dbReference type="HOGENOM" id="CLU_048716_0_0_9"/>
<comment type="similarity">
    <text evidence="2 9 10">Belongs to the acetokinase family.</text>
</comment>
<dbReference type="PaxDb" id="411902-CLOBOL_00956"/>
<dbReference type="Pfam" id="PF00871">
    <property type="entry name" value="Acetate_kinase"/>
    <property type="match status" value="1"/>
</dbReference>
<evidence type="ECO:0000313" key="12">
    <source>
        <dbReference type="Proteomes" id="UP000005396"/>
    </source>
</evidence>
<organism evidence="11 12">
    <name type="scientific">Enterocloster bolteae (strain ATCC BAA-613 / DSM 15670 / CCUG 46953 / JCM 12243 / WAL 16351)</name>
    <name type="common">Clostridium bolteae</name>
    <dbReference type="NCBI Taxonomy" id="411902"/>
    <lineage>
        <taxon>Bacteria</taxon>
        <taxon>Bacillati</taxon>
        <taxon>Bacillota</taxon>
        <taxon>Clostridia</taxon>
        <taxon>Lachnospirales</taxon>
        <taxon>Lachnospiraceae</taxon>
        <taxon>Enterocloster</taxon>
    </lineage>
</organism>
<dbReference type="GO" id="GO:0047761">
    <property type="term" value="F:butyrate kinase activity"/>
    <property type="evidence" value="ECO:0007669"/>
    <property type="project" value="UniProtKB-UniRule"/>
</dbReference>
<evidence type="ECO:0000256" key="10">
    <source>
        <dbReference type="RuleBase" id="RU003835"/>
    </source>
</evidence>
<dbReference type="SUPFAM" id="SSF53067">
    <property type="entry name" value="Actin-like ATPase domain"/>
    <property type="match status" value="2"/>
</dbReference>
<dbReference type="Proteomes" id="UP000005396">
    <property type="component" value="Unassembled WGS sequence"/>
</dbReference>
<evidence type="ECO:0000256" key="1">
    <source>
        <dbReference type="ARBA" id="ARBA00004496"/>
    </source>
</evidence>
<keyword evidence="3 9" id="KW-0963">Cytoplasm</keyword>
<dbReference type="PANTHER" id="PTHR21060:SF3">
    <property type="entry name" value="BUTYRATE KINASE 2-RELATED"/>
    <property type="match status" value="1"/>
</dbReference>
<name>A8RJM1_ENTBW</name>
<dbReference type="PIRSF" id="PIRSF036458">
    <property type="entry name" value="Butyrate_kin"/>
    <property type="match status" value="1"/>
</dbReference>
<evidence type="ECO:0000313" key="11">
    <source>
        <dbReference type="EMBL" id="EDP18594.1"/>
    </source>
</evidence>
<keyword evidence="6 9" id="KW-0418">Kinase</keyword>
<dbReference type="EC" id="2.7.2.7" evidence="9"/>
<proteinExistence type="inferred from homology"/>
<dbReference type="RefSeq" id="WP_002568635.1">
    <property type="nucleotide sequence ID" value="NZ_DS480671.1"/>
</dbReference>
<reference evidence="11 12" key="1">
    <citation type="submission" date="2007-08" db="EMBL/GenBank/DDBJ databases">
        <authorList>
            <person name="Fulton L."/>
            <person name="Clifton S."/>
            <person name="Fulton B."/>
            <person name="Xu J."/>
            <person name="Minx P."/>
            <person name="Pepin K.H."/>
            <person name="Johnson M."/>
            <person name="Thiruvilangam P."/>
            <person name="Bhonagiri V."/>
            <person name="Nash W.E."/>
            <person name="Mardis E.R."/>
            <person name="Wilson R.K."/>
        </authorList>
    </citation>
    <scope>NUCLEOTIDE SEQUENCE [LARGE SCALE GENOMIC DNA]</scope>
    <source>
        <strain evidence="12">ATCC BAA-613 / DSM 15670 / CCUG 46953 / JCM 12243 / WAL 16351</strain>
    </source>
</reference>
<comment type="subcellular location">
    <subcellularLocation>
        <location evidence="1 9">Cytoplasm</location>
    </subcellularLocation>
</comment>
<evidence type="ECO:0000256" key="4">
    <source>
        <dbReference type="ARBA" id="ARBA00022679"/>
    </source>
</evidence>
<dbReference type="NCBIfam" id="TIGR02707">
    <property type="entry name" value="butyr_kinase"/>
    <property type="match status" value="1"/>
</dbReference>
<dbReference type="AlphaFoldDB" id="A8RJM1"/>
<keyword evidence="5 9" id="KW-0547">Nucleotide-binding</keyword>
<accession>A8RJM1</accession>
<dbReference type="HAMAP" id="MF_00542">
    <property type="entry name" value="Butyrate_kinase"/>
    <property type="match status" value="1"/>
</dbReference>
<dbReference type="InterPro" id="IPR023865">
    <property type="entry name" value="Aliphatic_acid_kinase_CS"/>
</dbReference>
<evidence type="ECO:0000256" key="2">
    <source>
        <dbReference type="ARBA" id="ARBA00008748"/>
    </source>
</evidence>
<reference evidence="11 12" key="2">
    <citation type="submission" date="2007-09" db="EMBL/GenBank/DDBJ databases">
        <title>Draft genome sequence of Clostridium bolteae (ATCC BAA-613).</title>
        <authorList>
            <person name="Sudarsanam P."/>
            <person name="Ley R."/>
            <person name="Guruge J."/>
            <person name="Turnbaugh P.J."/>
            <person name="Mahowald M."/>
            <person name="Liep D."/>
            <person name="Gordon J."/>
        </authorList>
    </citation>
    <scope>NUCLEOTIDE SEQUENCE [LARGE SCALE GENOMIC DNA]</scope>
    <source>
        <strain evidence="12">ATCC BAA-613 / DSM 15670 / CCUG 46953 / JCM 12243 / WAL 16351</strain>
    </source>
</reference>